<dbReference type="Pfam" id="PF14599">
    <property type="entry name" value="zinc_ribbon_6"/>
    <property type="match status" value="1"/>
</dbReference>
<reference evidence="2" key="1">
    <citation type="submission" date="2020-11" db="EMBL/GenBank/DDBJ databases">
        <authorList>
            <person name="Tran Van P."/>
        </authorList>
    </citation>
    <scope>NUCLEOTIDE SEQUENCE</scope>
</reference>
<dbReference type="Gene3D" id="2.20.28.10">
    <property type="match status" value="1"/>
</dbReference>
<feature type="region of interest" description="Disordered" evidence="1">
    <location>
        <begin position="1"/>
        <end position="29"/>
    </location>
</feature>
<dbReference type="CDD" id="cd16464">
    <property type="entry name" value="RING-H2_Pirh2-like"/>
    <property type="match status" value="1"/>
</dbReference>
<feature type="compositionally biased region" description="Low complexity" evidence="1">
    <location>
        <begin position="299"/>
        <end position="313"/>
    </location>
</feature>
<feature type="compositionally biased region" description="Basic and acidic residues" evidence="1">
    <location>
        <begin position="365"/>
        <end position="380"/>
    </location>
</feature>
<dbReference type="PROSITE" id="PS50089">
    <property type="entry name" value="ZF_RING_2"/>
    <property type="match status" value="1"/>
</dbReference>
<evidence type="ECO:0000256" key="1">
    <source>
        <dbReference type="SAM" id="MobiDB-lite"/>
    </source>
</evidence>
<dbReference type="InterPro" id="IPR037275">
    <property type="entry name" value="Znf_CTCHY_sf"/>
</dbReference>
<dbReference type="InterPro" id="IPR001841">
    <property type="entry name" value="Znf_RING"/>
</dbReference>
<feature type="region of interest" description="Disordered" evidence="1">
    <location>
        <begin position="289"/>
        <end position="419"/>
    </location>
</feature>
<dbReference type="PROSITE" id="PS51270">
    <property type="entry name" value="ZF_CTCHY"/>
    <property type="match status" value="1"/>
</dbReference>
<dbReference type="GO" id="GO:0006511">
    <property type="term" value="P:ubiquitin-dependent protein catabolic process"/>
    <property type="evidence" value="ECO:0007669"/>
    <property type="project" value="TreeGrafter"/>
</dbReference>
<feature type="compositionally biased region" description="Low complexity" evidence="1">
    <location>
        <begin position="20"/>
        <end position="29"/>
    </location>
</feature>
<dbReference type="Pfam" id="PF13639">
    <property type="entry name" value="zf-RING_2"/>
    <property type="match status" value="1"/>
</dbReference>
<dbReference type="PANTHER" id="PTHR21319">
    <property type="entry name" value="RING FINGER AND CHY ZINC FINGER DOMAIN-CONTAINING PROTEIN 1"/>
    <property type="match status" value="1"/>
</dbReference>
<dbReference type="AlphaFoldDB" id="A0A7R8ZH87"/>
<dbReference type="SMART" id="SM00184">
    <property type="entry name" value="RING"/>
    <property type="match status" value="1"/>
</dbReference>
<protein>
    <submittedName>
        <fullName evidence="2">Uncharacterized protein</fullName>
    </submittedName>
</protein>
<accession>A0A7R8ZH87</accession>
<dbReference type="InterPro" id="IPR013083">
    <property type="entry name" value="Znf_RING/FYVE/PHD"/>
</dbReference>
<dbReference type="InterPro" id="IPR008913">
    <property type="entry name" value="Znf_CHY"/>
</dbReference>
<dbReference type="PROSITE" id="PS51266">
    <property type="entry name" value="ZF_CHY"/>
    <property type="match status" value="1"/>
</dbReference>
<dbReference type="GO" id="GO:0016567">
    <property type="term" value="P:protein ubiquitination"/>
    <property type="evidence" value="ECO:0007669"/>
    <property type="project" value="TreeGrafter"/>
</dbReference>
<dbReference type="InterPro" id="IPR039512">
    <property type="entry name" value="RCHY1_zinc-ribbon"/>
</dbReference>
<dbReference type="GO" id="GO:0061630">
    <property type="term" value="F:ubiquitin protein ligase activity"/>
    <property type="evidence" value="ECO:0007669"/>
    <property type="project" value="TreeGrafter"/>
</dbReference>
<evidence type="ECO:0000313" key="2">
    <source>
        <dbReference type="EMBL" id="CAD7223610.1"/>
    </source>
</evidence>
<dbReference type="SUPFAM" id="SSF161245">
    <property type="entry name" value="Zinc hairpin stack"/>
    <property type="match status" value="1"/>
</dbReference>
<dbReference type="SUPFAM" id="SSF57850">
    <property type="entry name" value="RING/U-box"/>
    <property type="match status" value="1"/>
</dbReference>
<dbReference type="GO" id="GO:0008270">
    <property type="term" value="F:zinc ion binding"/>
    <property type="evidence" value="ECO:0007669"/>
    <property type="project" value="InterPro"/>
</dbReference>
<dbReference type="OrthoDB" id="411372at2759"/>
<proteinExistence type="predicted"/>
<dbReference type="InterPro" id="IPR017921">
    <property type="entry name" value="Znf_CTCHY"/>
</dbReference>
<name>A0A7R8ZH87_9CRUS</name>
<dbReference type="InterPro" id="IPR037274">
    <property type="entry name" value="Znf_CHY_sf"/>
</dbReference>
<dbReference type="Gene3D" id="3.30.40.10">
    <property type="entry name" value="Zinc/RING finger domain, C3HC4 (zinc finger)"/>
    <property type="match status" value="1"/>
</dbReference>
<dbReference type="SUPFAM" id="SSF161219">
    <property type="entry name" value="CHY zinc finger-like"/>
    <property type="match status" value="1"/>
</dbReference>
<dbReference type="EMBL" id="OB660229">
    <property type="protein sequence ID" value="CAD7223610.1"/>
    <property type="molecule type" value="Genomic_DNA"/>
</dbReference>
<dbReference type="PANTHER" id="PTHR21319:SF53">
    <property type="entry name" value="RING FINGER AND CHY ZINC FINGER DOMAIN-CONTAINING PROTEIN 1"/>
    <property type="match status" value="1"/>
</dbReference>
<organism evidence="2">
    <name type="scientific">Cyprideis torosa</name>
    <dbReference type="NCBI Taxonomy" id="163714"/>
    <lineage>
        <taxon>Eukaryota</taxon>
        <taxon>Metazoa</taxon>
        <taxon>Ecdysozoa</taxon>
        <taxon>Arthropoda</taxon>
        <taxon>Crustacea</taxon>
        <taxon>Oligostraca</taxon>
        <taxon>Ostracoda</taxon>
        <taxon>Podocopa</taxon>
        <taxon>Podocopida</taxon>
        <taxon>Cytherocopina</taxon>
        <taxon>Cytheroidea</taxon>
        <taxon>Cytherideidae</taxon>
        <taxon>Cyprideis</taxon>
    </lineage>
</organism>
<sequence length="419" mass="46072">MDDSNVVGVQSDASHEEPAESSNSSSNSFGSAASIIEKFGQRAANPPTEQVDPMLGCKHYRRKCKLVSPCCDNVYPCRFCHDEAEGNHTLERKHLKEVVCNRCSHRQPIQQICEGCGLVMGNYYCSTCRLFDDEDKQHFHCDGCGICRIGGKDKFFHCPRCDMCLPLRLKGNHKCVENMSRIDCPVCLEYIHTSRIPSQIPPCGHLIHRTCFEELLRAGLYACPICNAALVNMERVWRQLDREVAETPMPDEYKNLHVDILCRDCHAYTKVLYHVLGLKCQSCGSYNTTRTAPPRRALSSASCTSSSSTSTSSDGLSPGGGNISSAPIRNADVSAASASSNAERWEGGGNQSPRSGLASVSDPGVPRDRSPPRSSDEALRRVTRSQTRRGLFEARAHGRPQVSRSASSPSLDPMDLDAE</sequence>
<dbReference type="GO" id="GO:0005634">
    <property type="term" value="C:nucleus"/>
    <property type="evidence" value="ECO:0007669"/>
    <property type="project" value="TreeGrafter"/>
</dbReference>
<gene>
    <name evidence="2" type="ORF">CTOB1V02_LOCUS1590</name>
</gene>
<dbReference type="Pfam" id="PF05495">
    <property type="entry name" value="zf-CHY"/>
    <property type="match status" value="1"/>
</dbReference>